<keyword evidence="2" id="KW-0614">Plasmid</keyword>
<dbReference type="Proteomes" id="UP000182101">
    <property type="component" value="Plasmid pAMCP48-600"/>
</dbReference>
<dbReference type="SUPFAM" id="SSF53448">
    <property type="entry name" value="Nucleotide-diphospho-sugar transferases"/>
    <property type="match status" value="1"/>
</dbReference>
<dbReference type="InterPro" id="IPR029044">
    <property type="entry name" value="Nucleotide-diphossugar_trans"/>
</dbReference>
<proteinExistence type="predicted"/>
<evidence type="ECO:0000313" key="2">
    <source>
        <dbReference type="EMBL" id="APD92415.1"/>
    </source>
</evidence>
<dbReference type="Gene3D" id="3.90.550.10">
    <property type="entry name" value="Spore Coat Polysaccharide Biosynthesis Protein SpsA, Chain A"/>
    <property type="match status" value="1"/>
</dbReference>
<protein>
    <submittedName>
        <fullName evidence="2">Family 2 glycosyl transferase</fullName>
    </submittedName>
</protein>
<dbReference type="PANTHER" id="PTHR43179">
    <property type="entry name" value="RHAMNOSYLTRANSFERASE WBBL"/>
    <property type="match status" value="1"/>
</dbReference>
<dbReference type="GO" id="GO:0016740">
    <property type="term" value="F:transferase activity"/>
    <property type="evidence" value="ECO:0007669"/>
    <property type="project" value="UniProtKB-KW"/>
</dbReference>
<dbReference type="CDD" id="cd04186">
    <property type="entry name" value="GT_2_like_c"/>
    <property type="match status" value="1"/>
</dbReference>
<dbReference type="EMBL" id="CP018025">
    <property type="protein sequence ID" value="APD92415.1"/>
    <property type="molecule type" value="Genomic_DNA"/>
</dbReference>
<reference evidence="2 3" key="1">
    <citation type="submission" date="2016-11" db="EMBL/GenBank/DDBJ databases">
        <title>Networking in microbes: conjugative elements and plasmids in the genus Alteromonas.</title>
        <authorList>
            <person name="Lopez-Perez M."/>
            <person name="Ramon-Marco N."/>
            <person name="Rodriguez-Valera F."/>
        </authorList>
    </citation>
    <scope>NUCLEOTIDE SEQUENCE [LARGE SCALE GENOMIC DNA]</scope>
    <source>
        <strain evidence="2 3">CP48</strain>
        <plasmid evidence="3">pamcp48-600</plasmid>
    </source>
</reference>
<dbReference type="AlphaFoldDB" id="A0AAC9NT18"/>
<keyword evidence="2" id="KW-0808">Transferase</keyword>
<dbReference type="Pfam" id="PF00535">
    <property type="entry name" value="Glycos_transf_2"/>
    <property type="match status" value="1"/>
</dbReference>
<accession>A0AAC9NT18</accession>
<evidence type="ECO:0000259" key="1">
    <source>
        <dbReference type="Pfam" id="PF00535"/>
    </source>
</evidence>
<dbReference type="InterPro" id="IPR001173">
    <property type="entry name" value="Glyco_trans_2-like"/>
</dbReference>
<gene>
    <name evidence="2" type="ORF">BM524_21170</name>
</gene>
<organism evidence="2 3">
    <name type="scientific">Alteromonas mediterranea</name>
    <dbReference type="NCBI Taxonomy" id="314275"/>
    <lineage>
        <taxon>Bacteria</taxon>
        <taxon>Pseudomonadati</taxon>
        <taxon>Pseudomonadota</taxon>
        <taxon>Gammaproteobacteria</taxon>
        <taxon>Alteromonadales</taxon>
        <taxon>Alteromonadaceae</taxon>
        <taxon>Alteromonas/Salinimonas group</taxon>
        <taxon>Alteromonas</taxon>
    </lineage>
</organism>
<evidence type="ECO:0000313" key="3">
    <source>
        <dbReference type="Proteomes" id="UP000182101"/>
    </source>
</evidence>
<feature type="domain" description="Glycosyltransferase 2-like" evidence="1">
    <location>
        <begin position="7"/>
        <end position="187"/>
    </location>
</feature>
<geneLocation type="plasmid" evidence="3">
    <name>pamcp48-600</name>
</geneLocation>
<dbReference type="PANTHER" id="PTHR43179:SF7">
    <property type="entry name" value="RHAMNOSYLTRANSFERASE WBBL"/>
    <property type="match status" value="1"/>
</dbReference>
<sequence>MYRMLYSVVILSYNSERTLKTCLESLLRALTQYSKLSEVFIVENGSVDNSKEIIASFNEKYPLMIKPILFDENTGTTVSRNTALRQVSGKYVLVLDSDAYIEKDALDTLTETLDSSSDIGMVCPQLRYGDGRYQISTDEFPTLVKKLKRFLSLDSMQKSVDTDNLTECDVDYAISACWLLSREALDKAGYFDENIFYSPEDVDYCISMWKSGFRIRYVPSAMAIHDAQELSRGFKLSFFHFSHLAGLFYLFQKHRYFFTPRRLRNRLRKPIYEFGNAL</sequence>
<name>A0AAC9NT18_9ALTE</name>